<evidence type="ECO:0000256" key="2">
    <source>
        <dbReference type="SAM" id="MobiDB-lite"/>
    </source>
</evidence>
<evidence type="ECO:0000256" key="1">
    <source>
        <dbReference type="PROSITE-ProRule" id="PRU00339"/>
    </source>
</evidence>
<dbReference type="RefSeq" id="XP_018070348.1">
    <property type="nucleotide sequence ID" value="XM_018209402.1"/>
</dbReference>
<gene>
    <name evidence="4" type="ORF">LY89DRAFT_587055</name>
</gene>
<dbReference type="Gene3D" id="1.25.40.10">
    <property type="entry name" value="Tetratricopeptide repeat domain"/>
    <property type="match status" value="1"/>
</dbReference>
<dbReference type="PROSITE" id="PS50005">
    <property type="entry name" value="TPR"/>
    <property type="match status" value="1"/>
</dbReference>
<dbReference type="SUPFAM" id="SSF48452">
    <property type="entry name" value="TPR-like"/>
    <property type="match status" value="1"/>
</dbReference>
<dbReference type="InterPro" id="IPR046341">
    <property type="entry name" value="SET_dom_sf"/>
</dbReference>
<dbReference type="InParanoid" id="A0A194X746"/>
<dbReference type="PANTHER" id="PTHR47643:SF2">
    <property type="entry name" value="TPR DOMAIN PROTEIN (AFU_ORTHOLOGUE AFUA_5G12710)"/>
    <property type="match status" value="1"/>
</dbReference>
<dbReference type="CDD" id="cd20071">
    <property type="entry name" value="SET_SMYD"/>
    <property type="match status" value="1"/>
</dbReference>
<dbReference type="SMART" id="SM00317">
    <property type="entry name" value="SET"/>
    <property type="match status" value="1"/>
</dbReference>
<dbReference type="PANTHER" id="PTHR47643">
    <property type="entry name" value="TPR DOMAIN PROTEIN (AFU_ORTHOLOGUE AFUA_5G12710)"/>
    <property type="match status" value="1"/>
</dbReference>
<evidence type="ECO:0000313" key="5">
    <source>
        <dbReference type="Proteomes" id="UP000070700"/>
    </source>
</evidence>
<protein>
    <submittedName>
        <fullName evidence="4">SET domain-containing protein</fullName>
    </submittedName>
</protein>
<dbReference type="PROSITE" id="PS50280">
    <property type="entry name" value="SET"/>
    <property type="match status" value="1"/>
</dbReference>
<feature type="region of interest" description="Disordered" evidence="2">
    <location>
        <begin position="194"/>
        <end position="222"/>
    </location>
</feature>
<organism evidence="4 5">
    <name type="scientific">Mollisia scopiformis</name>
    <name type="common">Conifer needle endophyte fungus</name>
    <name type="synonym">Phialocephala scopiformis</name>
    <dbReference type="NCBI Taxonomy" id="149040"/>
    <lineage>
        <taxon>Eukaryota</taxon>
        <taxon>Fungi</taxon>
        <taxon>Dikarya</taxon>
        <taxon>Ascomycota</taxon>
        <taxon>Pezizomycotina</taxon>
        <taxon>Leotiomycetes</taxon>
        <taxon>Helotiales</taxon>
        <taxon>Mollisiaceae</taxon>
        <taxon>Mollisia</taxon>
    </lineage>
</organism>
<proteinExistence type="predicted"/>
<dbReference type="InterPro" id="IPR053209">
    <property type="entry name" value="Gramillin-biosynth_MTr"/>
</dbReference>
<dbReference type="OrthoDB" id="438641at2759"/>
<dbReference type="AlphaFoldDB" id="A0A194X746"/>
<reference evidence="4 5" key="1">
    <citation type="submission" date="2015-10" db="EMBL/GenBank/DDBJ databases">
        <title>Full genome of DAOMC 229536 Phialocephala scopiformis, a fungal endophyte of spruce producing the potent anti-insectan compound rugulosin.</title>
        <authorList>
            <consortium name="DOE Joint Genome Institute"/>
            <person name="Walker A.K."/>
            <person name="Frasz S.L."/>
            <person name="Seifert K.A."/>
            <person name="Miller J.D."/>
            <person name="Mondo S.J."/>
            <person name="Labutti K."/>
            <person name="Lipzen A."/>
            <person name="Dockter R."/>
            <person name="Kennedy M."/>
            <person name="Grigoriev I.V."/>
            <person name="Spatafora J.W."/>
        </authorList>
    </citation>
    <scope>NUCLEOTIDE SEQUENCE [LARGE SCALE GENOMIC DNA]</scope>
    <source>
        <strain evidence="4 5">CBS 120377</strain>
    </source>
</reference>
<dbReference type="InterPro" id="IPR001214">
    <property type="entry name" value="SET_dom"/>
</dbReference>
<dbReference type="GeneID" id="28819128"/>
<dbReference type="Pfam" id="PF00856">
    <property type="entry name" value="SET"/>
    <property type="match status" value="1"/>
</dbReference>
<name>A0A194X746_MOLSC</name>
<feature type="domain" description="SET" evidence="3">
    <location>
        <begin position="382"/>
        <end position="566"/>
    </location>
</feature>
<keyword evidence="1" id="KW-0802">TPR repeat</keyword>
<evidence type="ECO:0000259" key="3">
    <source>
        <dbReference type="PROSITE" id="PS50280"/>
    </source>
</evidence>
<keyword evidence="5" id="KW-1185">Reference proteome</keyword>
<sequence>LATMSQPNTIYLTTEEDERMRKTLKGRLTKCQEVSGQPRVPGDPNTRQNQVAMASLLSDFAAPPEPGLKAGKGRPDAIVAFAVGNPYPPCTVSVQDLKPMNLSDLRMETHHRGHVLTVRRVAPVVKLVASSWTVVEEESSGETERLEISLHKSNHGQEILDLGSLFQIKEPYFTLNDEGGPTIRIDHPSDLFCTDTLPTGSSGSSPEGHGESGYSESGQKTARDFKEEGNAALKEKALLLAHTKYTHGLQLLTTEGSAKEELAYDLFRNRAHVNLALNRLDEAKTDGLAAVTGLEDQKYKELDSKAYFRAGCAAYNLGEFDEAKHFFEEQQRLMPSHKDAAVHIRKTEVRLKEKTIGVYDFKKIKAGLLTNRLRVDVTTFSGNVEIKESPGHGRGLFPTCAIKSGEIVLAEKAFCVIWGHEDEALTAMTYDNRDDRIRVCPVGLCKAIVQKLSDNPSQVEKVMALFSDYKGLDKQLIVKDSKPVIDTFQIHDIVARNAFGPDSVYSSGRNQEDADGTTASAGLWVLAAYINHSCIHNAKKESMGDFMVLRATRAIAAGEEITHSYDSSSDYDARSAELMKTWGFTCDCALCTAEKNDSPAVRKKRRELENDANLLVERNAPVGAKTLSIVKARRLVKLINDTYDVERYKGLPRLALSRIQKWLNEASNNR</sequence>
<dbReference type="STRING" id="149040.A0A194X746"/>
<accession>A0A194X746</accession>
<dbReference type="EMBL" id="KQ947417">
    <property type="protein sequence ID" value="KUJ15993.1"/>
    <property type="molecule type" value="Genomic_DNA"/>
</dbReference>
<dbReference type="InterPro" id="IPR019734">
    <property type="entry name" value="TPR_rpt"/>
</dbReference>
<dbReference type="Gene3D" id="2.170.270.10">
    <property type="entry name" value="SET domain"/>
    <property type="match status" value="1"/>
</dbReference>
<feature type="repeat" description="TPR" evidence="1">
    <location>
        <begin position="304"/>
        <end position="337"/>
    </location>
</feature>
<dbReference type="SMART" id="SM00028">
    <property type="entry name" value="TPR"/>
    <property type="match status" value="2"/>
</dbReference>
<evidence type="ECO:0000313" key="4">
    <source>
        <dbReference type="EMBL" id="KUJ15993.1"/>
    </source>
</evidence>
<dbReference type="Proteomes" id="UP000070700">
    <property type="component" value="Unassembled WGS sequence"/>
</dbReference>
<feature type="non-terminal residue" evidence="4">
    <location>
        <position position="1"/>
    </location>
</feature>
<dbReference type="InterPro" id="IPR011990">
    <property type="entry name" value="TPR-like_helical_dom_sf"/>
</dbReference>
<feature type="compositionally biased region" description="Low complexity" evidence="2">
    <location>
        <begin position="200"/>
        <end position="218"/>
    </location>
</feature>
<dbReference type="KEGG" id="psco:LY89DRAFT_587055"/>
<dbReference type="SUPFAM" id="SSF82199">
    <property type="entry name" value="SET domain"/>
    <property type="match status" value="1"/>
</dbReference>